<sequence>MCPSKGLHRDLLLVAVLKSPCPSCWIRRQNSSQIFKPNAGENPLLTSNHSSDERHFERLVQTANTGVLIVSSDETIQYANPYVEDIFGHSPDTLIGKPFSELLSENTDETDQSEIEAHVPNSGEHQSTQTVQLRGRHSEGHKLFLDVVFSAFEGDDSQYVSAIIRDITDHRFLETQLKALTHLSREHKTADSSSTICDSTVTAASTLFEQPIVAIELYDDEAGRLEPCSWASEVDNLTTDGRLFRDDRSLPWSVFAKQETQVIQDLSASDETDTEKTPLQSVLIHSIGSHGVFIVGATDAQAFSESDTALANLLVSNTYAALDRISREHELEEEKEELEEETQALDRVQRLNNDIRDLTKVLTNSHTRPEITEEICTRLAASEPYEFAWFGALDPGSNEVVPEAFAGNGDTYLDGVTITVDEELTETDHEPIGHAIHDRTPQVDNSIQEDPPFESWRQSAIQHGYRSTIAVPVVHQDTLYGILSLYATESGVFDQLEVAVLQEFGEMIGYALNAEERRQAFTSEQSVELAFEVHERTDSLFAMTTEVAGEFHLENLVERRDGRTTMFFANKGGDPQEVVKWADNQSDISNLRLLTDRDEECLFECVLEESTVWSQLLQRGAMVIDAVADSDSTRIVIRIPRSADPRAFDALLEERLGDVDLVARREYDEPIMTAQEFEAEYRDRLTERQDEVLQTAYYAGYFEWPRETKSGELADILGIAQPTVSRHIRASEDEFLSMVYEDEAE</sequence>
<evidence type="ECO:0000313" key="5">
    <source>
        <dbReference type="EMBL" id="RQG91783.1"/>
    </source>
</evidence>
<dbReference type="EMBL" id="REGA01000020">
    <property type="protein sequence ID" value="RQG91783.1"/>
    <property type="molecule type" value="Genomic_DNA"/>
</dbReference>
<dbReference type="SUPFAM" id="SSF55781">
    <property type="entry name" value="GAF domain-like"/>
    <property type="match status" value="2"/>
</dbReference>
<dbReference type="PANTHER" id="PTHR34236:SF1">
    <property type="entry name" value="DIMETHYL SULFOXIDE REDUCTASE TRANSCRIPTIONAL ACTIVATOR"/>
    <property type="match status" value="1"/>
</dbReference>
<dbReference type="GO" id="GO:0006355">
    <property type="term" value="P:regulation of DNA-templated transcription"/>
    <property type="evidence" value="ECO:0007669"/>
    <property type="project" value="InterPro"/>
</dbReference>
<name>A0A3N6LQB6_NATCH</name>
<evidence type="ECO:0000259" key="4">
    <source>
        <dbReference type="PROSITE" id="PS50112"/>
    </source>
</evidence>
<keyword evidence="6" id="KW-1185">Reference proteome</keyword>
<reference evidence="5 6" key="1">
    <citation type="submission" date="2018-10" db="EMBL/GenBank/DDBJ databases">
        <title>Natrarchaeobius chitinivorans gen. nov., sp. nov., and Natrarchaeobius haloalkaliphilus sp. nov., alkaliphilic, chitin-utilizing haloarchaea from hypersaline alkaline lakes.</title>
        <authorList>
            <person name="Sorokin D.Y."/>
            <person name="Elcheninov A.G."/>
            <person name="Kostrikina N.A."/>
            <person name="Bale N.J."/>
            <person name="Sinninghe Damste J.S."/>
            <person name="Khijniak T.V."/>
            <person name="Kublanov I.V."/>
            <person name="Toshchakov S.V."/>
        </authorList>
    </citation>
    <scope>NUCLEOTIDE SEQUENCE [LARGE SCALE GENOMIC DNA]</scope>
    <source>
        <strain evidence="5 6">AArcht4T</strain>
    </source>
</reference>
<gene>
    <name evidence="5" type="ORF">EA473_18445</name>
</gene>
<evidence type="ECO:0000256" key="1">
    <source>
        <dbReference type="ARBA" id="ARBA00023015"/>
    </source>
</evidence>
<evidence type="ECO:0000313" key="6">
    <source>
        <dbReference type="Proteomes" id="UP000282323"/>
    </source>
</evidence>
<dbReference type="Proteomes" id="UP000282323">
    <property type="component" value="Unassembled WGS sequence"/>
</dbReference>
<dbReference type="Gene3D" id="3.30.450.20">
    <property type="entry name" value="PAS domain"/>
    <property type="match status" value="1"/>
</dbReference>
<dbReference type="AlphaFoldDB" id="A0A3N6LQB6"/>
<dbReference type="Gene3D" id="3.30.450.40">
    <property type="match status" value="2"/>
</dbReference>
<dbReference type="InterPro" id="IPR035965">
    <property type="entry name" value="PAS-like_dom_sf"/>
</dbReference>
<keyword evidence="1" id="KW-0805">Transcription regulation</keyword>
<dbReference type="InterPro" id="IPR000014">
    <property type="entry name" value="PAS"/>
</dbReference>
<dbReference type="CDD" id="cd00130">
    <property type="entry name" value="PAS"/>
    <property type="match status" value="1"/>
</dbReference>
<dbReference type="Pfam" id="PF15915">
    <property type="entry name" value="BAT"/>
    <property type="match status" value="1"/>
</dbReference>
<evidence type="ECO:0000256" key="3">
    <source>
        <dbReference type="SAM" id="Coils"/>
    </source>
</evidence>
<dbReference type="Pfam" id="PF13185">
    <property type="entry name" value="GAF_2"/>
    <property type="match status" value="1"/>
</dbReference>
<dbReference type="InterPro" id="IPR007050">
    <property type="entry name" value="HTH_bacterioopsin"/>
</dbReference>
<dbReference type="SMART" id="SM00065">
    <property type="entry name" value="GAF"/>
    <property type="match status" value="2"/>
</dbReference>
<dbReference type="Pfam" id="PF04967">
    <property type="entry name" value="HTH_10"/>
    <property type="match status" value="1"/>
</dbReference>
<protein>
    <submittedName>
        <fullName evidence="5">PAS domain S-box protein</fullName>
    </submittedName>
</protein>
<organism evidence="5 6">
    <name type="scientific">Natrarchaeobius chitinivorans</name>
    <dbReference type="NCBI Taxonomy" id="1679083"/>
    <lineage>
        <taxon>Archaea</taxon>
        <taxon>Methanobacteriati</taxon>
        <taxon>Methanobacteriota</taxon>
        <taxon>Stenosarchaea group</taxon>
        <taxon>Halobacteria</taxon>
        <taxon>Halobacteriales</taxon>
        <taxon>Natrialbaceae</taxon>
        <taxon>Natrarchaeobius</taxon>
    </lineage>
</organism>
<comment type="caution">
    <text evidence="5">The sequence shown here is derived from an EMBL/GenBank/DDBJ whole genome shotgun (WGS) entry which is preliminary data.</text>
</comment>
<dbReference type="NCBIfam" id="TIGR00229">
    <property type="entry name" value="sensory_box"/>
    <property type="match status" value="1"/>
</dbReference>
<dbReference type="SMART" id="SM00091">
    <property type="entry name" value="PAS"/>
    <property type="match status" value="1"/>
</dbReference>
<dbReference type="InterPro" id="IPR013767">
    <property type="entry name" value="PAS_fold"/>
</dbReference>
<dbReference type="InterPro" id="IPR029016">
    <property type="entry name" value="GAF-like_dom_sf"/>
</dbReference>
<keyword evidence="3" id="KW-0175">Coiled coil</keyword>
<dbReference type="Pfam" id="PF00989">
    <property type="entry name" value="PAS"/>
    <property type="match status" value="1"/>
</dbReference>
<proteinExistence type="predicted"/>
<feature type="coiled-coil region" evidence="3">
    <location>
        <begin position="321"/>
        <end position="358"/>
    </location>
</feature>
<dbReference type="InterPro" id="IPR003018">
    <property type="entry name" value="GAF"/>
</dbReference>
<feature type="domain" description="PAS" evidence="4">
    <location>
        <begin position="52"/>
        <end position="122"/>
    </location>
</feature>
<dbReference type="SUPFAM" id="SSF55785">
    <property type="entry name" value="PYP-like sensor domain (PAS domain)"/>
    <property type="match status" value="1"/>
</dbReference>
<evidence type="ECO:0000256" key="2">
    <source>
        <dbReference type="ARBA" id="ARBA00023163"/>
    </source>
</evidence>
<dbReference type="PANTHER" id="PTHR34236">
    <property type="entry name" value="DIMETHYL SULFOXIDE REDUCTASE TRANSCRIPTIONAL ACTIVATOR"/>
    <property type="match status" value="1"/>
</dbReference>
<dbReference type="InterPro" id="IPR031803">
    <property type="entry name" value="BAT_GAF/HTH-assoc"/>
</dbReference>
<keyword evidence="2" id="KW-0804">Transcription</keyword>
<dbReference type="PROSITE" id="PS50112">
    <property type="entry name" value="PAS"/>
    <property type="match status" value="1"/>
</dbReference>
<accession>A0A3N6LQB6</accession>